<dbReference type="InterPro" id="IPR019533">
    <property type="entry name" value="Peptidase_S26"/>
</dbReference>
<evidence type="ECO:0000256" key="6">
    <source>
        <dbReference type="PIRSR" id="PIRSR600223-1"/>
    </source>
</evidence>
<evidence type="ECO:0000256" key="2">
    <source>
        <dbReference type="ARBA" id="ARBA00004401"/>
    </source>
</evidence>
<dbReference type="SUPFAM" id="SSF51306">
    <property type="entry name" value="LexA/Signal peptidase"/>
    <property type="match status" value="1"/>
</dbReference>
<feature type="transmembrane region" description="Helical" evidence="7">
    <location>
        <begin position="87"/>
        <end position="110"/>
    </location>
</feature>
<proteinExistence type="inferred from homology"/>
<dbReference type="GO" id="GO:0004252">
    <property type="term" value="F:serine-type endopeptidase activity"/>
    <property type="evidence" value="ECO:0007669"/>
    <property type="project" value="InterPro"/>
</dbReference>
<keyword evidence="7" id="KW-1133">Transmembrane helix</keyword>
<reference evidence="10 11" key="1">
    <citation type="submission" date="2019-02" db="EMBL/GenBank/DDBJ databases">
        <title>Draft genome sequences of novel Actinobacteria.</title>
        <authorList>
            <person name="Sahin N."/>
            <person name="Ay H."/>
            <person name="Saygin H."/>
        </authorList>
    </citation>
    <scope>NUCLEOTIDE SEQUENCE [LARGE SCALE GENOMIC DNA]</scope>
    <source>
        <strain evidence="10 11">8K307</strain>
    </source>
</reference>
<comment type="catalytic activity">
    <reaction evidence="1 7">
        <text>Cleavage of hydrophobic, N-terminal signal or leader sequences from secreted and periplasmic proteins.</text>
        <dbReference type="EC" id="3.4.21.89"/>
    </reaction>
</comment>
<comment type="caution">
    <text evidence="10">The sequence shown here is derived from an EMBL/GenBank/DDBJ whole genome shotgun (WGS) entry which is preliminary data.</text>
</comment>
<protein>
    <recommendedName>
        <fullName evidence="4 7">Signal peptidase I</fullName>
        <ecNumber evidence="4 7">3.4.21.89</ecNumber>
    </recommendedName>
</protein>
<dbReference type="PRINTS" id="PR00727">
    <property type="entry name" value="LEADERPTASE"/>
</dbReference>
<feature type="region of interest" description="Disordered" evidence="8">
    <location>
        <begin position="1"/>
        <end position="75"/>
    </location>
</feature>
<dbReference type="GO" id="GO:0005886">
    <property type="term" value="C:plasma membrane"/>
    <property type="evidence" value="ECO:0007669"/>
    <property type="project" value="UniProtKB-SubCell"/>
</dbReference>
<evidence type="ECO:0000256" key="3">
    <source>
        <dbReference type="ARBA" id="ARBA00009370"/>
    </source>
</evidence>
<dbReference type="CDD" id="cd06530">
    <property type="entry name" value="S26_SPase_I"/>
    <property type="match status" value="1"/>
</dbReference>
<gene>
    <name evidence="10" type="primary">lepB</name>
    <name evidence="10" type="ORF">E1262_17400</name>
</gene>
<dbReference type="EMBL" id="SMLB01000024">
    <property type="protein sequence ID" value="TDD67987.1"/>
    <property type="molecule type" value="Genomic_DNA"/>
</dbReference>
<evidence type="ECO:0000313" key="10">
    <source>
        <dbReference type="EMBL" id="TDD67987.1"/>
    </source>
</evidence>
<dbReference type="InterPro" id="IPR000223">
    <property type="entry name" value="Pept_S26A_signal_pept_1"/>
</dbReference>
<dbReference type="PANTHER" id="PTHR43390">
    <property type="entry name" value="SIGNAL PEPTIDASE I"/>
    <property type="match status" value="1"/>
</dbReference>
<keyword evidence="7" id="KW-0645">Protease</keyword>
<sequence length="293" mass="30750">MTLPPGEPGGNGTAPPPGSVPEARIVAHVPPEAFDSSPGSPRISQGDAVTEESVPREGDRSPRRGGDGTETASAGSRNGLAAFFKETAIVVALSLLIATVVRIFLVQAFLIPSGSMEDTLLVGDRVLVSKISLQFGDIHRGDVVVFEDPDRWLGDQAPSGGSGVGGAIKDVFEFVGVLPDDAEEHLIKRVIGVGGDTVACCDDSGHITVNGTPIDESAYLYPGDSPSLNEFERTVPDGELFVMGDHRSNSGDSRIHGTFSEDLVVGRAFAIAWPFARWDGISSDGVFDDVPEP</sequence>
<dbReference type="Proteomes" id="UP000295217">
    <property type="component" value="Unassembled WGS sequence"/>
</dbReference>
<feature type="domain" description="Peptidase S26" evidence="9">
    <location>
        <begin position="86"/>
        <end position="273"/>
    </location>
</feature>
<accession>A0A4V2YRW8</accession>
<dbReference type="AlphaFoldDB" id="A0A4V2YRW8"/>
<evidence type="ECO:0000256" key="8">
    <source>
        <dbReference type="SAM" id="MobiDB-lite"/>
    </source>
</evidence>
<evidence type="ECO:0000313" key="11">
    <source>
        <dbReference type="Proteomes" id="UP000295217"/>
    </source>
</evidence>
<comment type="similarity">
    <text evidence="3 7">Belongs to the peptidase S26 family.</text>
</comment>
<dbReference type="EC" id="3.4.21.89" evidence="4 7"/>
<dbReference type="NCBIfam" id="TIGR02227">
    <property type="entry name" value="sigpep_I_bact"/>
    <property type="match status" value="1"/>
</dbReference>
<feature type="active site" evidence="6">
    <location>
        <position position="115"/>
    </location>
</feature>
<dbReference type="Gene3D" id="2.10.109.10">
    <property type="entry name" value="Umud Fragment, subunit A"/>
    <property type="match status" value="1"/>
</dbReference>
<feature type="compositionally biased region" description="Basic and acidic residues" evidence="8">
    <location>
        <begin position="53"/>
        <end position="67"/>
    </location>
</feature>
<keyword evidence="7" id="KW-0812">Transmembrane</keyword>
<evidence type="ECO:0000256" key="7">
    <source>
        <dbReference type="RuleBase" id="RU362042"/>
    </source>
</evidence>
<dbReference type="PROSITE" id="PS00761">
    <property type="entry name" value="SPASE_I_3"/>
    <property type="match status" value="1"/>
</dbReference>
<dbReference type="InterPro" id="IPR019758">
    <property type="entry name" value="Pept_S26A_signal_pept_1_CS"/>
</dbReference>
<dbReference type="GO" id="GO:0009003">
    <property type="term" value="F:signal peptidase activity"/>
    <property type="evidence" value="ECO:0007669"/>
    <property type="project" value="UniProtKB-EC"/>
</dbReference>
<evidence type="ECO:0000256" key="4">
    <source>
        <dbReference type="ARBA" id="ARBA00013208"/>
    </source>
</evidence>
<evidence type="ECO:0000256" key="1">
    <source>
        <dbReference type="ARBA" id="ARBA00000677"/>
    </source>
</evidence>
<organism evidence="10 11">
    <name type="scientific">Jiangella aurantiaca</name>
    <dbReference type="NCBI Taxonomy" id="2530373"/>
    <lineage>
        <taxon>Bacteria</taxon>
        <taxon>Bacillati</taxon>
        <taxon>Actinomycetota</taxon>
        <taxon>Actinomycetes</taxon>
        <taxon>Jiangellales</taxon>
        <taxon>Jiangellaceae</taxon>
        <taxon>Jiangella</taxon>
    </lineage>
</organism>
<dbReference type="GO" id="GO:0006465">
    <property type="term" value="P:signal peptide processing"/>
    <property type="evidence" value="ECO:0007669"/>
    <property type="project" value="InterPro"/>
</dbReference>
<dbReference type="Pfam" id="PF10502">
    <property type="entry name" value="Peptidase_S26"/>
    <property type="match status" value="1"/>
</dbReference>
<keyword evidence="11" id="KW-1185">Reference proteome</keyword>
<name>A0A4V2YRW8_9ACTN</name>
<dbReference type="OrthoDB" id="9815782at2"/>
<keyword evidence="7" id="KW-0472">Membrane</keyword>
<feature type="active site" evidence="6">
    <location>
        <position position="188"/>
    </location>
</feature>
<dbReference type="InterPro" id="IPR036286">
    <property type="entry name" value="LexA/Signal_pep-like_sf"/>
</dbReference>
<comment type="subcellular location">
    <subcellularLocation>
        <location evidence="2">Cell membrane</location>
        <topology evidence="2">Single-pass type II membrane protein</topology>
    </subcellularLocation>
    <subcellularLocation>
        <location evidence="7">Membrane</location>
        <topology evidence="7">Single-pass type II membrane protein</topology>
    </subcellularLocation>
</comment>
<evidence type="ECO:0000256" key="5">
    <source>
        <dbReference type="ARBA" id="ARBA00022801"/>
    </source>
</evidence>
<dbReference type="PANTHER" id="PTHR43390:SF1">
    <property type="entry name" value="CHLOROPLAST PROCESSING PEPTIDASE"/>
    <property type="match status" value="1"/>
</dbReference>
<keyword evidence="5 7" id="KW-0378">Hydrolase</keyword>
<evidence type="ECO:0000259" key="9">
    <source>
        <dbReference type="Pfam" id="PF10502"/>
    </source>
</evidence>